<dbReference type="SUPFAM" id="SSF53756">
    <property type="entry name" value="UDP-Glycosyltransferase/glycogen phosphorylase"/>
    <property type="match status" value="1"/>
</dbReference>
<dbReference type="PANTHER" id="PTHR12526:SF510">
    <property type="entry name" value="D-INOSITOL 3-PHOSPHATE GLYCOSYLTRANSFERASE"/>
    <property type="match status" value="1"/>
</dbReference>
<evidence type="ECO:0000313" key="5">
    <source>
        <dbReference type="EMBL" id="CAB4692601.1"/>
    </source>
</evidence>
<feature type="domain" description="Glycosyl transferase family 1" evidence="3">
    <location>
        <begin position="184"/>
        <end position="352"/>
    </location>
</feature>
<dbReference type="GO" id="GO:0016757">
    <property type="term" value="F:glycosyltransferase activity"/>
    <property type="evidence" value="ECO:0007669"/>
    <property type="project" value="UniProtKB-KW"/>
</dbReference>
<accession>A0A6J6P0G3</accession>
<feature type="domain" description="Glycosyltransferase subfamily 4-like N-terminal" evidence="4">
    <location>
        <begin position="16"/>
        <end position="174"/>
    </location>
</feature>
<dbReference type="PANTHER" id="PTHR12526">
    <property type="entry name" value="GLYCOSYLTRANSFERASE"/>
    <property type="match status" value="1"/>
</dbReference>
<dbReference type="AlphaFoldDB" id="A0A6J6P0G3"/>
<proteinExistence type="predicted"/>
<keyword evidence="1" id="KW-0328">Glycosyltransferase</keyword>
<dbReference type="CDD" id="cd03801">
    <property type="entry name" value="GT4_PimA-like"/>
    <property type="match status" value="1"/>
</dbReference>
<evidence type="ECO:0000259" key="4">
    <source>
        <dbReference type="Pfam" id="PF13439"/>
    </source>
</evidence>
<evidence type="ECO:0000256" key="2">
    <source>
        <dbReference type="ARBA" id="ARBA00022679"/>
    </source>
</evidence>
<gene>
    <name evidence="5" type="ORF">UFOPK2582_00508</name>
</gene>
<dbReference type="InterPro" id="IPR001296">
    <property type="entry name" value="Glyco_trans_1"/>
</dbReference>
<sequence>MLRKMKVMMVTDSLQVGGAEQVAVDIANSLDRDTHQVYFCATRTDGLLRSSLKSDVEIMVLERSATWDLLKLLAFGKYVRSEGIDVLHSHGRGTMRFIALCKALGIIQAQHVFHDHFGRLHLDRSAGPGMKVPLHHGVDAYIGVESRLCRWAIDTVGLPEAKVSLVRSGVDLERFSTAPAINLRDEFDLGDGNLVLLMVANFRPQKDHPTLFRAIAELTPAQQESIRVVVCGSTTADPAYFEGCMAMLERLKIDHLVRTIGVRNDAPSLMAGADAGVFSSKNESGPLVILEYMASRLPFVATETGEIAHAVKDEGVGILTEPRDYLALADGLAALLDMTAVERAAMGERGRQLVIEEFEQQVVVRQVEAIYDHLLGLGSQSSDSKTSNLSNG</sequence>
<name>A0A6J6P0G3_9ZZZZ</name>
<reference evidence="5" key="1">
    <citation type="submission" date="2020-05" db="EMBL/GenBank/DDBJ databases">
        <authorList>
            <person name="Chiriac C."/>
            <person name="Salcher M."/>
            <person name="Ghai R."/>
            <person name="Kavagutti S V."/>
        </authorList>
    </citation>
    <scope>NUCLEOTIDE SEQUENCE</scope>
</reference>
<dbReference type="InterPro" id="IPR028098">
    <property type="entry name" value="Glyco_trans_4-like_N"/>
</dbReference>
<organism evidence="5">
    <name type="scientific">freshwater metagenome</name>
    <dbReference type="NCBI Taxonomy" id="449393"/>
    <lineage>
        <taxon>unclassified sequences</taxon>
        <taxon>metagenomes</taxon>
        <taxon>ecological metagenomes</taxon>
    </lineage>
</organism>
<protein>
    <submittedName>
        <fullName evidence="5">Unannotated protein</fullName>
    </submittedName>
</protein>
<dbReference type="Gene3D" id="3.40.50.2000">
    <property type="entry name" value="Glycogen Phosphorylase B"/>
    <property type="match status" value="2"/>
</dbReference>
<dbReference type="Pfam" id="PF00534">
    <property type="entry name" value="Glycos_transf_1"/>
    <property type="match status" value="1"/>
</dbReference>
<keyword evidence="2" id="KW-0808">Transferase</keyword>
<evidence type="ECO:0000259" key="3">
    <source>
        <dbReference type="Pfam" id="PF00534"/>
    </source>
</evidence>
<dbReference type="EMBL" id="CAEZXS010000041">
    <property type="protein sequence ID" value="CAB4692601.1"/>
    <property type="molecule type" value="Genomic_DNA"/>
</dbReference>
<dbReference type="Pfam" id="PF13439">
    <property type="entry name" value="Glyco_transf_4"/>
    <property type="match status" value="1"/>
</dbReference>
<evidence type="ECO:0000256" key="1">
    <source>
        <dbReference type="ARBA" id="ARBA00022676"/>
    </source>
</evidence>